<keyword evidence="2" id="KW-1185">Reference proteome</keyword>
<name>A0ABR7DHI9_9CLOT</name>
<accession>A0ABR7DHI9</accession>
<reference evidence="1 2" key="1">
    <citation type="submission" date="2020-08" db="EMBL/GenBank/DDBJ databases">
        <title>Genome public.</title>
        <authorList>
            <person name="Liu C."/>
            <person name="Sun Q."/>
        </authorList>
    </citation>
    <scope>NUCLEOTIDE SEQUENCE [LARGE SCALE GENOMIC DNA]</scope>
    <source>
        <strain evidence="1 2">NSJ-6</strain>
    </source>
</reference>
<dbReference type="Proteomes" id="UP000596929">
    <property type="component" value="Unassembled WGS sequence"/>
</dbReference>
<evidence type="ECO:0000313" key="1">
    <source>
        <dbReference type="EMBL" id="MBC5630817.1"/>
    </source>
</evidence>
<dbReference type="RefSeq" id="WP_186861044.1">
    <property type="nucleotide sequence ID" value="NZ_JACOOO010000044.1"/>
</dbReference>
<organism evidence="1 2">
    <name type="scientific">Clostridium hominis</name>
    <dbReference type="NCBI Taxonomy" id="2763036"/>
    <lineage>
        <taxon>Bacteria</taxon>
        <taxon>Bacillati</taxon>
        <taxon>Bacillota</taxon>
        <taxon>Clostridia</taxon>
        <taxon>Eubacteriales</taxon>
        <taxon>Clostridiaceae</taxon>
        <taxon>Clostridium</taxon>
    </lineage>
</organism>
<dbReference type="EMBL" id="JACOOO010000044">
    <property type="protein sequence ID" value="MBC5630817.1"/>
    <property type="molecule type" value="Genomic_DNA"/>
</dbReference>
<gene>
    <name evidence="1" type="ORF">H8S20_18340</name>
</gene>
<protein>
    <submittedName>
        <fullName evidence="1">Uncharacterized protein</fullName>
    </submittedName>
</protein>
<evidence type="ECO:0000313" key="2">
    <source>
        <dbReference type="Proteomes" id="UP000596929"/>
    </source>
</evidence>
<proteinExistence type="predicted"/>
<comment type="caution">
    <text evidence="1">The sequence shown here is derived from an EMBL/GenBank/DDBJ whole genome shotgun (WGS) entry which is preliminary data.</text>
</comment>
<sequence length="528" mass="61089">MNSLSQEEINAQLFYLSKEAVKTIVLESKCGLVSSIKNFKNLSPSFDINTMNNFSPLLCVYRKASPNFIHSKNSNGFDEDSFKKEINPSTNALMTLCLLELLDYYRCFENIERSTYSIYEIYNSLTKEQLQFYSENLRNSEGVFADKKNMFENNSKNYNLVDKDKKFKFSDQAFMMLAYYLYSYKNKNDAASKDYETFSLEILQMFLDFKENIYECSLDELCKILLAFNILYSYCHLENLQTLIADISDYTMNKFDDKDYYVTSLDTAALCAIVLTLSYKNTNIIAFKDKSKAIIDKLYSLYDEENECFYKLSSKKEIKYSSLDITFYLLAFILNDNTRSEYKNLISSVYKKYLINSGLVTSWPEAPTLDDYERYRGLSLVSKDMLDESYFRMPNVITPSSSGMAPVFNKYVTYNKRKNSFTVNKSSFESSKNFLIFYLYIYLFKDNFIKSLALDRVNLSNEPESIPEILQASTSKASDMDVNYIASVSPTSTTNSNTTIEEASINTNTNIPSEENETLSENLEITDN</sequence>